<dbReference type="InterPro" id="IPR038186">
    <property type="entry name" value="CHAD_dom_sf"/>
</dbReference>
<evidence type="ECO:0000313" key="3">
    <source>
        <dbReference type="Proteomes" id="UP001165641"/>
    </source>
</evidence>
<dbReference type="Pfam" id="PF05235">
    <property type="entry name" value="CHAD"/>
    <property type="match status" value="1"/>
</dbReference>
<dbReference type="SMART" id="SM00880">
    <property type="entry name" value="CHAD"/>
    <property type="match status" value="1"/>
</dbReference>
<dbReference type="InterPro" id="IPR007899">
    <property type="entry name" value="CHAD_dom"/>
</dbReference>
<feature type="domain" description="CHAD" evidence="1">
    <location>
        <begin position="201"/>
        <end position="506"/>
    </location>
</feature>
<dbReference type="Gene3D" id="1.40.20.10">
    <property type="entry name" value="CHAD domain"/>
    <property type="match status" value="1"/>
</dbReference>
<dbReference type="RefSeq" id="WP_271890412.1">
    <property type="nucleotide sequence ID" value="NZ_JAQBIE010000031.1"/>
</dbReference>
<dbReference type="PANTHER" id="PTHR39339">
    <property type="entry name" value="SLR1444 PROTEIN"/>
    <property type="match status" value="1"/>
</dbReference>
<organism evidence="2 3">
    <name type="scientific">Paracoccus onchidii</name>
    <dbReference type="NCBI Taxonomy" id="3017813"/>
    <lineage>
        <taxon>Bacteria</taxon>
        <taxon>Pseudomonadati</taxon>
        <taxon>Pseudomonadota</taxon>
        <taxon>Alphaproteobacteria</taxon>
        <taxon>Rhodobacterales</taxon>
        <taxon>Paracoccaceae</taxon>
        <taxon>Paracoccus</taxon>
    </lineage>
</organism>
<evidence type="ECO:0000313" key="2">
    <source>
        <dbReference type="EMBL" id="MDB6179310.1"/>
    </source>
</evidence>
<sequence length="506" mass="57191">MARHDTVDFMILADSPQTLFAEQVAKLQPQLEEDVKTGFALLDNFDGDLRQSGRALLWMGDGLLLLDDRAASLFQALPGNQRFVADLPDGPVKNALADLPDLRCLLELTSGSLSRRNGALVDDEGKTRTRFTLLELHGTDGNVMLVQTEKLRGYEKAHGQLQAYLLAAADGGSGATAHIYHALVPDHLPYIAKPKTVFAPDEKAVVAATHVISAYLAVAQRNEEGIIADLDTEFLHDYRVALRKIRSVLSLFRGVYSDSQTVALKRSFSELMAPTGRLRDIDVYLMERDDYYRLLPESLHGGLEEMFGRFQKSRKSELRKLTRRFEGQAYARQMTSLQALFSDTSRLHMGPAAERPVHEYARELIWKRYRKVCKMGRAIDDNTPDELVHELRINCKKLRYLMEFFAPLFSRKEVKARINDLKGLQDNLGLFNDYSVQQVALQEVLDRAKMSDRGKKLDMAKSVGALIAILHQRQLDERARVTRSFAEFDSAAVQDSFRNQFQKVTA</sequence>
<dbReference type="EMBL" id="JAQBIE010000031">
    <property type="protein sequence ID" value="MDB6179310.1"/>
    <property type="molecule type" value="Genomic_DNA"/>
</dbReference>
<evidence type="ECO:0000259" key="1">
    <source>
        <dbReference type="PROSITE" id="PS51708"/>
    </source>
</evidence>
<dbReference type="PANTHER" id="PTHR39339:SF1">
    <property type="entry name" value="CHAD DOMAIN-CONTAINING PROTEIN"/>
    <property type="match status" value="1"/>
</dbReference>
<proteinExistence type="predicted"/>
<keyword evidence="3" id="KW-1185">Reference proteome</keyword>
<name>A0ABT4ZKQ5_9RHOB</name>
<reference evidence="2" key="1">
    <citation type="submission" date="2022-12" db="EMBL/GenBank/DDBJ databases">
        <title>Paracoccus onchidii sp. nov., isolated from a marine invertebrate from the South China Sea.</title>
        <authorList>
            <person name="Xu S."/>
            <person name="Liu Z."/>
            <person name="Xu Y."/>
        </authorList>
    </citation>
    <scope>NUCLEOTIDE SEQUENCE</scope>
    <source>
        <strain evidence="2">Z330</strain>
    </source>
</reference>
<accession>A0ABT4ZKQ5</accession>
<dbReference type="Proteomes" id="UP001165641">
    <property type="component" value="Unassembled WGS sequence"/>
</dbReference>
<gene>
    <name evidence="2" type="ORF">PAF17_17620</name>
</gene>
<protein>
    <submittedName>
        <fullName evidence="2">CHAD domain-containing protein</fullName>
    </submittedName>
</protein>
<comment type="caution">
    <text evidence="2">The sequence shown here is derived from an EMBL/GenBank/DDBJ whole genome shotgun (WGS) entry which is preliminary data.</text>
</comment>
<dbReference type="PROSITE" id="PS51708">
    <property type="entry name" value="CHAD"/>
    <property type="match status" value="1"/>
</dbReference>